<comment type="caution">
    <text evidence="4">The sequence shown here is derived from an EMBL/GenBank/DDBJ whole genome shotgun (WGS) entry which is preliminary data.</text>
</comment>
<dbReference type="InterPro" id="IPR039329">
    <property type="entry name" value="SIAE"/>
</dbReference>
<dbReference type="GO" id="GO:0001681">
    <property type="term" value="F:sialate O-acetylesterase activity"/>
    <property type="evidence" value="ECO:0007669"/>
    <property type="project" value="InterPro"/>
</dbReference>
<dbReference type="EMBL" id="BDCR01000004">
    <property type="protein sequence ID" value="GAT64170.1"/>
    <property type="molecule type" value="Genomic_DNA"/>
</dbReference>
<dbReference type="InterPro" id="IPR036514">
    <property type="entry name" value="SGNH_hydro_sf"/>
</dbReference>
<dbReference type="Gene3D" id="3.40.50.1110">
    <property type="entry name" value="SGNH hydrolase"/>
    <property type="match status" value="1"/>
</dbReference>
<feature type="signal peptide" evidence="2">
    <location>
        <begin position="1"/>
        <end position="19"/>
    </location>
</feature>
<dbReference type="Proteomes" id="UP000076586">
    <property type="component" value="Unassembled WGS sequence"/>
</dbReference>
<reference evidence="5" key="1">
    <citation type="submission" date="2016-04" db="EMBL/GenBank/DDBJ databases">
        <title>Draft genome sequence of Paludibacter jiangxiensis strain NM7.</title>
        <authorList>
            <person name="Qiu Y."/>
            <person name="Matsuura N."/>
            <person name="Ohashi A."/>
            <person name="Tourlousse M.D."/>
            <person name="Sekiguchi Y."/>
        </authorList>
    </citation>
    <scope>NUCLEOTIDE SEQUENCE [LARGE SCALE GENOMIC DNA]</scope>
    <source>
        <strain evidence="5">NM7</strain>
    </source>
</reference>
<keyword evidence="2" id="KW-0732">Signal</keyword>
<evidence type="ECO:0000313" key="4">
    <source>
        <dbReference type="EMBL" id="GAT64170.1"/>
    </source>
</evidence>
<keyword evidence="5" id="KW-1185">Reference proteome</keyword>
<dbReference type="GO" id="GO:0005975">
    <property type="term" value="P:carbohydrate metabolic process"/>
    <property type="evidence" value="ECO:0007669"/>
    <property type="project" value="TreeGrafter"/>
</dbReference>
<feature type="domain" description="Sialate O-acetylesterase" evidence="3">
    <location>
        <begin position="107"/>
        <end position="355"/>
    </location>
</feature>
<dbReference type="PANTHER" id="PTHR22901">
    <property type="entry name" value="SIALATE O-ACETYLESTERASE"/>
    <property type="match status" value="1"/>
</dbReference>
<evidence type="ECO:0000313" key="5">
    <source>
        <dbReference type="Proteomes" id="UP000076586"/>
    </source>
</evidence>
<gene>
    <name evidence="4" type="ORF">PJIAN_4719</name>
</gene>
<dbReference type="InterPro" id="IPR005181">
    <property type="entry name" value="SASA"/>
</dbReference>
<evidence type="ECO:0000259" key="3">
    <source>
        <dbReference type="Pfam" id="PF03629"/>
    </source>
</evidence>
<evidence type="ECO:0000256" key="1">
    <source>
        <dbReference type="ARBA" id="ARBA00022801"/>
    </source>
</evidence>
<dbReference type="Pfam" id="PF03629">
    <property type="entry name" value="SASA"/>
    <property type="match status" value="1"/>
</dbReference>
<sequence>MKRTLLFLLFPAFALCASAQPALRLPSIISNHAVLQQSSSVKLWGWAPCTWPVKISCSWNPTDTVFANPGKDCAWNASVNTPKAGGPYSITFISDKQKLVIDDILTGEVWLCSGQSNMEYNFSWPQGVLDAGDAVDKSANQSIRFFQVGRGYNNFPQTNCEGEWKVCSPETVKGMSVVGYFFGKKLNEVTGNPVGMVASYWGGTCVQAWTPGFVFDKDPALAKTAAKVKPVSWAPVESSAIYNAMIYPIVPYKIAGTIWYQGEANTDNPEDYETLFSSMIKGWRQAYQNDFPFYFVQIAPWSGYGGISAALLREQQESALALPNTGMITVGDLVDNIKDIHPRIKKEVGNRLVNIVLKEQYGVKDLQPYFPRFAGVTIAKSKAFVSVKSLSRLSCKEKEIKSFQIAGTDKKFYPATAVVDKKGNIVVSAKEVVEPVAVRYCFTNDGVPNLFDSNGLPLMPFRTDKW</sequence>
<reference evidence="5" key="2">
    <citation type="journal article" date="2017" name="Genome Announc.">
        <title>Draft genome sequence of Paludibacter jiangxiensis NM7(T), a propionate-producing fermentative bacterium.</title>
        <authorList>
            <person name="Qiu Y.-L."/>
            <person name="Tourlousse D.M."/>
            <person name="Matsuura N."/>
            <person name="Ohashi A."/>
            <person name="Sekiguchi Y."/>
        </authorList>
    </citation>
    <scope>NUCLEOTIDE SEQUENCE [LARGE SCALE GENOMIC DNA]</scope>
    <source>
        <strain evidence="5">NM7</strain>
    </source>
</reference>
<accession>A0A161LTA9</accession>
<evidence type="ECO:0000256" key="2">
    <source>
        <dbReference type="SAM" id="SignalP"/>
    </source>
</evidence>
<dbReference type="OrthoDB" id="9816001at2"/>
<organism evidence="4 5">
    <name type="scientific">Paludibacter jiangxiensis</name>
    <dbReference type="NCBI Taxonomy" id="681398"/>
    <lineage>
        <taxon>Bacteria</taxon>
        <taxon>Pseudomonadati</taxon>
        <taxon>Bacteroidota</taxon>
        <taxon>Bacteroidia</taxon>
        <taxon>Bacteroidales</taxon>
        <taxon>Paludibacteraceae</taxon>
        <taxon>Paludibacter</taxon>
    </lineage>
</organism>
<keyword evidence="1" id="KW-0378">Hydrolase</keyword>
<name>A0A161LTA9_9BACT</name>
<dbReference type="PANTHER" id="PTHR22901:SF0">
    <property type="entry name" value="SIALATE O-ACETYLESTERASE"/>
    <property type="match status" value="1"/>
</dbReference>
<dbReference type="AlphaFoldDB" id="A0A161LTA9"/>
<protein>
    <submittedName>
        <fullName evidence="4">Sialate O-acetylesterase</fullName>
    </submittedName>
</protein>
<dbReference type="SUPFAM" id="SSF52266">
    <property type="entry name" value="SGNH hydrolase"/>
    <property type="match status" value="1"/>
</dbReference>
<dbReference type="STRING" id="681398.PJIAN_4719"/>
<dbReference type="RefSeq" id="WP_068706488.1">
    <property type="nucleotide sequence ID" value="NZ_BDCR01000004.1"/>
</dbReference>
<proteinExistence type="predicted"/>
<feature type="chain" id="PRO_5007824981" evidence="2">
    <location>
        <begin position="20"/>
        <end position="466"/>
    </location>
</feature>